<dbReference type="EMBL" id="JAULSW010000008">
    <property type="protein sequence ID" value="KAK3372297.1"/>
    <property type="molecule type" value="Genomic_DNA"/>
</dbReference>
<keyword evidence="1" id="KW-0472">Membrane</keyword>
<organism evidence="2 3">
    <name type="scientific">Podospora didyma</name>
    <dbReference type="NCBI Taxonomy" id="330526"/>
    <lineage>
        <taxon>Eukaryota</taxon>
        <taxon>Fungi</taxon>
        <taxon>Dikarya</taxon>
        <taxon>Ascomycota</taxon>
        <taxon>Pezizomycotina</taxon>
        <taxon>Sordariomycetes</taxon>
        <taxon>Sordariomycetidae</taxon>
        <taxon>Sordariales</taxon>
        <taxon>Podosporaceae</taxon>
        <taxon>Podospora</taxon>
    </lineage>
</organism>
<dbReference type="AlphaFoldDB" id="A0AAE0N672"/>
<keyword evidence="1" id="KW-0812">Transmembrane</keyword>
<evidence type="ECO:0000256" key="1">
    <source>
        <dbReference type="SAM" id="Phobius"/>
    </source>
</evidence>
<name>A0AAE0N672_9PEZI</name>
<evidence type="ECO:0000313" key="3">
    <source>
        <dbReference type="Proteomes" id="UP001285441"/>
    </source>
</evidence>
<gene>
    <name evidence="2" type="ORF">B0H63DRAFT_484283</name>
</gene>
<comment type="caution">
    <text evidence="2">The sequence shown here is derived from an EMBL/GenBank/DDBJ whole genome shotgun (WGS) entry which is preliminary data.</text>
</comment>
<evidence type="ECO:0000313" key="2">
    <source>
        <dbReference type="EMBL" id="KAK3372297.1"/>
    </source>
</evidence>
<keyword evidence="3" id="KW-1185">Reference proteome</keyword>
<proteinExistence type="predicted"/>
<accession>A0AAE0N672</accession>
<dbReference type="Proteomes" id="UP001285441">
    <property type="component" value="Unassembled WGS sequence"/>
</dbReference>
<reference evidence="2" key="1">
    <citation type="journal article" date="2023" name="Mol. Phylogenet. Evol.">
        <title>Genome-scale phylogeny and comparative genomics of the fungal order Sordariales.</title>
        <authorList>
            <person name="Hensen N."/>
            <person name="Bonometti L."/>
            <person name="Westerberg I."/>
            <person name="Brannstrom I.O."/>
            <person name="Guillou S."/>
            <person name="Cros-Aarteil S."/>
            <person name="Calhoun S."/>
            <person name="Haridas S."/>
            <person name="Kuo A."/>
            <person name="Mondo S."/>
            <person name="Pangilinan J."/>
            <person name="Riley R."/>
            <person name="LaButti K."/>
            <person name="Andreopoulos B."/>
            <person name="Lipzen A."/>
            <person name="Chen C."/>
            <person name="Yan M."/>
            <person name="Daum C."/>
            <person name="Ng V."/>
            <person name="Clum A."/>
            <person name="Steindorff A."/>
            <person name="Ohm R.A."/>
            <person name="Martin F."/>
            <person name="Silar P."/>
            <person name="Natvig D.O."/>
            <person name="Lalanne C."/>
            <person name="Gautier V."/>
            <person name="Ament-Velasquez S.L."/>
            <person name="Kruys A."/>
            <person name="Hutchinson M.I."/>
            <person name="Powell A.J."/>
            <person name="Barry K."/>
            <person name="Miller A.N."/>
            <person name="Grigoriev I.V."/>
            <person name="Debuchy R."/>
            <person name="Gladieux P."/>
            <person name="Hiltunen Thoren M."/>
            <person name="Johannesson H."/>
        </authorList>
    </citation>
    <scope>NUCLEOTIDE SEQUENCE</scope>
    <source>
        <strain evidence="2">CBS 232.78</strain>
    </source>
</reference>
<sequence>MILPPVSSALAVAAAATPFTSSPTTPAFDHANTLLDTNTVLAIISIVISILAVGLTYVLSRLQLRAAYLQLQQARVDNGELRHLVEASYIY</sequence>
<feature type="transmembrane region" description="Helical" evidence="1">
    <location>
        <begin position="39"/>
        <end position="59"/>
    </location>
</feature>
<reference evidence="2" key="2">
    <citation type="submission" date="2023-06" db="EMBL/GenBank/DDBJ databases">
        <authorList>
            <consortium name="Lawrence Berkeley National Laboratory"/>
            <person name="Haridas S."/>
            <person name="Hensen N."/>
            <person name="Bonometti L."/>
            <person name="Westerberg I."/>
            <person name="Brannstrom I.O."/>
            <person name="Guillou S."/>
            <person name="Cros-Aarteil S."/>
            <person name="Calhoun S."/>
            <person name="Kuo A."/>
            <person name="Mondo S."/>
            <person name="Pangilinan J."/>
            <person name="Riley R."/>
            <person name="LaButti K."/>
            <person name="Andreopoulos B."/>
            <person name="Lipzen A."/>
            <person name="Chen C."/>
            <person name="Yanf M."/>
            <person name="Daum C."/>
            <person name="Ng V."/>
            <person name="Clum A."/>
            <person name="Steindorff A."/>
            <person name="Ohm R."/>
            <person name="Martin F."/>
            <person name="Silar P."/>
            <person name="Natvig D."/>
            <person name="Lalanne C."/>
            <person name="Gautier V."/>
            <person name="Ament-velasquez S.L."/>
            <person name="Kruys A."/>
            <person name="Hutchinson M.I."/>
            <person name="Powell A.J."/>
            <person name="Barry K."/>
            <person name="Miller A.N."/>
            <person name="Grigoriev I.V."/>
            <person name="Debuchy R."/>
            <person name="Gladieux P."/>
            <person name="Thoren M.H."/>
            <person name="Johannesson H."/>
        </authorList>
    </citation>
    <scope>NUCLEOTIDE SEQUENCE</scope>
    <source>
        <strain evidence="2">CBS 232.78</strain>
    </source>
</reference>
<protein>
    <submittedName>
        <fullName evidence="2">Uncharacterized protein</fullName>
    </submittedName>
</protein>
<keyword evidence="1" id="KW-1133">Transmembrane helix</keyword>